<comment type="subcellular location">
    <subcellularLocation>
        <location evidence="2">Cell membrane</location>
        <topology evidence="2">Multi-pass membrane protein</topology>
    </subcellularLocation>
</comment>
<keyword evidence="7" id="KW-0547">Nucleotide-binding</keyword>
<keyword evidence="8" id="KW-0418">Kinase</keyword>
<dbReference type="InterPro" id="IPR003594">
    <property type="entry name" value="HATPase_dom"/>
</dbReference>
<dbReference type="Gene3D" id="1.10.287.130">
    <property type="match status" value="1"/>
</dbReference>
<dbReference type="CDD" id="cd06225">
    <property type="entry name" value="HAMP"/>
    <property type="match status" value="1"/>
</dbReference>
<evidence type="ECO:0000313" key="14">
    <source>
        <dbReference type="Proteomes" id="UP001570417"/>
    </source>
</evidence>
<evidence type="ECO:0000313" key="13">
    <source>
        <dbReference type="EMBL" id="MFA0568574.1"/>
    </source>
</evidence>
<comment type="caution">
    <text evidence="13">The sequence shown here is derived from an EMBL/GenBank/DDBJ whole genome shotgun (WGS) entry which is preliminary data.</text>
</comment>
<dbReference type="GO" id="GO:0005524">
    <property type="term" value="F:ATP binding"/>
    <property type="evidence" value="ECO:0007669"/>
    <property type="project" value="UniProtKB-KW"/>
</dbReference>
<dbReference type="InterPro" id="IPR004358">
    <property type="entry name" value="Sig_transdc_His_kin-like_C"/>
</dbReference>
<dbReference type="Pfam" id="PF00512">
    <property type="entry name" value="HisKA"/>
    <property type="match status" value="1"/>
</dbReference>
<dbReference type="SMART" id="SM00388">
    <property type="entry name" value="HisKA"/>
    <property type="match status" value="1"/>
</dbReference>
<dbReference type="PROSITE" id="PS50885">
    <property type="entry name" value="HAMP"/>
    <property type="match status" value="1"/>
</dbReference>
<name>A0ABV4NAY1_9VIBR</name>
<proteinExistence type="predicted"/>
<accession>A0ABV4NAY1</accession>
<dbReference type="InterPro" id="IPR005467">
    <property type="entry name" value="His_kinase_dom"/>
</dbReference>
<feature type="domain" description="Histidine kinase" evidence="11">
    <location>
        <begin position="312"/>
        <end position="527"/>
    </location>
</feature>
<keyword evidence="14" id="KW-1185">Reference proteome</keyword>
<dbReference type="InterPro" id="IPR003660">
    <property type="entry name" value="HAMP_dom"/>
</dbReference>
<dbReference type="SUPFAM" id="SSF47384">
    <property type="entry name" value="Homodimeric domain of signal transducing histidine kinase"/>
    <property type="match status" value="1"/>
</dbReference>
<feature type="transmembrane region" description="Helical" evidence="10">
    <location>
        <begin position="231"/>
        <end position="255"/>
    </location>
</feature>
<dbReference type="EMBL" id="JBFRUW010000029">
    <property type="protein sequence ID" value="MFA0568574.1"/>
    <property type="molecule type" value="Genomic_DNA"/>
</dbReference>
<keyword evidence="10" id="KW-1133">Transmembrane helix</keyword>
<dbReference type="RefSeq" id="WP_372266005.1">
    <property type="nucleotide sequence ID" value="NZ_JBFRUW010000029.1"/>
</dbReference>
<keyword evidence="9 13" id="KW-0067">ATP-binding</keyword>
<dbReference type="PANTHER" id="PTHR44936:SF10">
    <property type="entry name" value="SENSOR PROTEIN RSTB"/>
    <property type="match status" value="1"/>
</dbReference>
<comment type="catalytic activity">
    <reaction evidence="1">
        <text>ATP + protein L-histidine = ADP + protein N-phospho-L-histidine.</text>
        <dbReference type="EC" id="2.7.13.3"/>
    </reaction>
</comment>
<sequence length="532" mass="61186">MIRAFSILWLAVFIPIALLLFPTAINPVQHVTEYFSEGFYKKVYTVNFEMLTEKLSNYPQEKWQPVIKEYETHFGYPLKLQPMSTYQSNRQSYDAIQGGEITFLFGDPMALVQRVGKSDQVIYFALNESTELAVLNQAKGTLFLAAEDLRNHPQSQWVQIIENTNTQIPFRISLKKDDKLPPEAKEALTNKPRKIISYTSTNGQIELLAPVIDNVWLHIEDDLSHLTQIKLIATVCAFFVFFISIAMVMWVYPLWRDLKRLVKTANDFGQGLLSKRASTTKMSVISQLSDSFNKMADNIERLIASQRELTNAVAHDLRTPLYRLRFALEMIEDDQIAEEQKEKYRKTVHSSIEDLDHLINQNLLLSRYTRVADISHFSECCFAEQLLDEIEQFKLEHPELETRFYCSPDLKERSLFIDNKGLMRAIKNLLTNASRFAQSEINVSFKIEDQQYKIIIEDDGCGVPVEQSKYIFEPFSQLDNQERGSDKGHGLGLAIVKQIMNWHNGSATVDTSASQGARFVLSWPTSLNRQPK</sequence>
<dbReference type="SMART" id="SM00304">
    <property type="entry name" value="HAMP"/>
    <property type="match status" value="1"/>
</dbReference>
<evidence type="ECO:0000256" key="7">
    <source>
        <dbReference type="ARBA" id="ARBA00022741"/>
    </source>
</evidence>
<dbReference type="PANTHER" id="PTHR44936">
    <property type="entry name" value="SENSOR PROTEIN CREC"/>
    <property type="match status" value="1"/>
</dbReference>
<dbReference type="SUPFAM" id="SSF55874">
    <property type="entry name" value="ATPase domain of HSP90 chaperone/DNA topoisomerase II/histidine kinase"/>
    <property type="match status" value="1"/>
</dbReference>
<reference evidence="13 14" key="1">
    <citation type="journal article" date="2024" name="ISME J.">
        <title>Tailless and filamentous prophages are predominant in marine Vibrio.</title>
        <authorList>
            <person name="Steensen K."/>
            <person name="Seneca J."/>
            <person name="Bartlau N."/>
            <person name="Yu X.A."/>
            <person name="Hussain F.A."/>
            <person name="Polz M.F."/>
        </authorList>
    </citation>
    <scope>NUCLEOTIDE SEQUENCE [LARGE SCALE GENOMIC DNA]</scope>
    <source>
        <strain evidence="13 14">10N.222.51.A1</strain>
    </source>
</reference>
<dbReference type="Proteomes" id="UP001570417">
    <property type="component" value="Unassembled WGS sequence"/>
</dbReference>
<dbReference type="Gene3D" id="6.10.340.10">
    <property type="match status" value="1"/>
</dbReference>
<evidence type="ECO:0000256" key="8">
    <source>
        <dbReference type="ARBA" id="ARBA00022777"/>
    </source>
</evidence>
<evidence type="ECO:0000259" key="12">
    <source>
        <dbReference type="PROSITE" id="PS50885"/>
    </source>
</evidence>
<evidence type="ECO:0000256" key="4">
    <source>
        <dbReference type="ARBA" id="ARBA00022475"/>
    </source>
</evidence>
<keyword evidence="4" id="KW-1003">Cell membrane</keyword>
<evidence type="ECO:0000256" key="2">
    <source>
        <dbReference type="ARBA" id="ARBA00004651"/>
    </source>
</evidence>
<keyword evidence="6" id="KW-0808">Transferase</keyword>
<organism evidence="13 14">
    <name type="scientific">Vibrio gallaecicus</name>
    <dbReference type="NCBI Taxonomy" id="552386"/>
    <lineage>
        <taxon>Bacteria</taxon>
        <taxon>Pseudomonadati</taxon>
        <taxon>Pseudomonadota</taxon>
        <taxon>Gammaproteobacteria</taxon>
        <taxon>Vibrionales</taxon>
        <taxon>Vibrionaceae</taxon>
        <taxon>Vibrio</taxon>
    </lineage>
</organism>
<keyword evidence="10" id="KW-0812">Transmembrane</keyword>
<evidence type="ECO:0000256" key="3">
    <source>
        <dbReference type="ARBA" id="ARBA00012438"/>
    </source>
</evidence>
<gene>
    <name evidence="13" type="ORF">AB4566_09835</name>
</gene>
<dbReference type="InterPro" id="IPR036890">
    <property type="entry name" value="HATPase_C_sf"/>
</dbReference>
<protein>
    <recommendedName>
        <fullName evidence="3">histidine kinase</fullName>
        <ecNumber evidence="3">2.7.13.3</ecNumber>
    </recommendedName>
</protein>
<evidence type="ECO:0000259" key="11">
    <source>
        <dbReference type="PROSITE" id="PS50109"/>
    </source>
</evidence>
<keyword evidence="5" id="KW-0597">Phosphoprotein</keyword>
<dbReference type="InterPro" id="IPR050980">
    <property type="entry name" value="2C_sensor_his_kinase"/>
</dbReference>
<dbReference type="PRINTS" id="PR00344">
    <property type="entry name" value="BCTRLSENSOR"/>
</dbReference>
<dbReference type="InterPro" id="IPR003661">
    <property type="entry name" value="HisK_dim/P_dom"/>
</dbReference>
<evidence type="ECO:0000256" key="5">
    <source>
        <dbReference type="ARBA" id="ARBA00022553"/>
    </source>
</evidence>
<evidence type="ECO:0000256" key="9">
    <source>
        <dbReference type="ARBA" id="ARBA00022840"/>
    </source>
</evidence>
<dbReference type="EC" id="2.7.13.3" evidence="3"/>
<dbReference type="SMART" id="SM00387">
    <property type="entry name" value="HATPase_c"/>
    <property type="match status" value="1"/>
</dbReference>
<keyword evidence="10" id="KW-0472">Membrane</keyword>
<evidence type="ECO:0000256" key="10">
    <source>
        <dbReference type="SAM" id="Phobius"/>
    </source>
</evidence>
<dbReference type="PROSITE" id="PS50109">
    <property type="entry name" value="HIS_KIN"/>
    <property type="match status" value="1"/>
</dbReference>
<evidence type="ECO:0000256" key="1">
    <source>
        <dbReference type="ARBA" id="ARBA00000085"/>
    </source>
</evidence>
<dbReference type="CDD" id="cd00082">
    <property type="entry name" value="HisKA"/>
    <property type="match status" value="1"/>
</dbReference>
<evidence type="ECO:0000256" key="6">
    <source>
        <dbReference type="ARBA" id="ARBA00022679"/>
    </source>
</evidence>
<feature type="domain" description="HAMP" evidence="12">
    <location>
        <begin position="252"/>
        <end position="304"/>
    </location>
</feature>
<dbReference type="Gene3D" id="3.30.565.10">
    <property type="entry name" value="Histidine kinase-like ATPase, C-terminal domain"/>
    <property type="match status" value="1"/>
</dbReference>
<dbReference type="Pfam" id="PF02518">
    <property type="entry name" value="HATPase_c"/>
    <property type="match status" value="1"/>
</dbReference>
<dbReference type="InterPro" id="IPR036097">
    <property type="entry name" value="HisK_dim/P_sf"/>
</dbReference>